<evidence type="ECO:0000313" key="5">
    <source>
        <dbReference type="Proteomes" id="UP001216510"/>
    </source>
</evidence>
<dbReference type="PANTHER" id="PTHR44591">
    <property type="entry name" value="STRESS RESPONSE REGULATOR PROTEIN 1"/>
    <property type="match status" value="1"/>
</dbReference>
<feature type="domain" description="Response regulatory" evidence="3">
    <location>
        <begin position="3"/>
        <end position="123"/>
    </location>
</feature>
<dbReference type="SUPFAM" id="SSF52172">
    <property type="entry name" value="CheY-like"/>
    <property type="match status" value="1"/>
</dbReference>
<dbReference type="Gene3D" id="3.40.50.2300">
    <property type="match status" value="1"/>
</dbReference>
<dbReference type="InterPro" id="IPR011006">
    <property type="entry name" value="CheY-like_superfamily"/>
</dbReference>
<proteinExistence type="predicted"/>
<evidence type="ECO:0000256" key="1">
    <source>
        <dbReference type="ARBA" id="ARBA00022553"/>
    </source>
</evidence>
<reference evidence="4 5" key="1">
    <citation type="submission" date="2023-02" db="EMBL/GenBank/DDBJ databases">
        <title>Gemone sequence of Telluria chitinolytica ACM 3522T.</title>
        <authorList>
            <person name="Frediansyah A."/>
            <person name="Miess H."/>
            <person name="Gross H."/>
        </authorList>
    </citation>
    <scope>NUCLEOTIDE SEQUENCE [LARGE SCALE GENOMIC DNA]</scope>
    <source>
        <strain evidence="4 5">ACM 3522</strain>
    </source>
</reference>
<evidence type="ECO:0000313" key="4">
    <source>
        <dbReference type="EMBL" id="WEF34769.1"/>
    </source>
</evidence>
<evidence type="ECO:0000259" key="3">
    <source>
        <dbReference type="PROSITE" id="PS50110"/>
    </source>
</evidence>
<name>A0ABY8BFU0_9BURK</name>
<feature type="modified residue" description="4-aspartylphosphate" evidence="2">
    <location>
        <position position="57"/>
    </location>
</feature>
<keyword evidence="5" id="KW-1185">Reference proteome</keyword>
<dbReference type="SMART" id="SM00448">
    <property type="entry name" value="REC"/>
    <property type="match status" value="1"/>
</dbReference>
<dbReference type="InterPro" id="IPR001789">
    <property type="entry name" value="Sig_transdc_resp-reg_receiver"/>
</dbReference>
<dbReference type="RefSeq" id="WP_277417441.1">
    <property type="nucleotide sequence ID" value="NZ_CP119083.1"/>
</dbReference>
<sequence length="170" mass="18948">MRKILLVDDDPHILSALQRALLQLWHGTERPQIECFTNPFEALNRICVCEFDVVICDYMMPQMSGGELLQALRDVAPDTVRIMLSGSPSFDTMLSAINEAQAFRFLRKPWDANELADSLHLALEQRAALLAARAPAPVAPSPQELEARRLEAEEPGLLTVRRDADGSVIL</sequence>
<dbReference type="PROSITE" id="PS50110">
    <property type="entry name" value="RESPONSE_REGULATORY"/>
    <property type="match status" value="1"/>
</dbReference>
<dbReference type="EMBL" id="CP119083">
    <property type="protein sequence ID" value="WEF34769.1"/>
    <property type="molecule type" value="Genomic_DNA"/>
</dbReference>
<dbReference type="PANTHER" id="PTHR44591:SF19">
    <property type="entry name" value="TWO-COMPONENT RESPONSE REGULATOR-RELATED"/>
    <property type="match status" value="1"/>
</dbReference>
<accession>A0ABY8BFU0</accession>
<dbReference type="Proteomes" id="UP001216510">
    <property type="component" value="Chromosome"/>
</dbReference>
<dbReference type="Pfam" id="PF00072">
    <property type="entry name" value="Response_reg"/>
    <property type="match status" value="1"/>
</dbReference>
<dbReference type="CDD" id="cd17569">
    <property type="entry name" value="REC_HupR-like"/>
    <property type="match status" value="1"/>
</dbReference>
<evidence type="ECO:0000256" key="2">
    <source>
        <dbReference type="PROSITE-ProRule" id="PRU00169"/>
    </source>
</evidence>
<dbReference type="InterPro" id="IPR050595">
    <property type="entry name" value="Bact_response_regulator"/>
</dbReference>
<gene>
    <name evidence="4" type="ORF">PX653_08420</name>
</gene>
<keyword evidence="1 2" id="KW-0597">Phosphoprotein</keyword>
<protein>
    <submittedName>
        <fullName evidence="4">Response regulator</fullName>
    </submittedName>
</protein>
<organism evidence="4 5">
    <name type="scientific">Pseudoduganella chitinolytica</name>
    <dbReference type="NCBI Taxonomy" id="34070"/>
    <lineage>
        <taxon>Bacteria</taxon>
        <taxon>Pseudomonadati</taxon>
        <taxon>Pseudomonadota</taxon>
        <taxon>Betaproteobacteria</taxon>
        <taxon>Burkholderiales</taxon>
        <taxon>Oxalobacteraceae</taxon>
        <taxon>Telluria group</taxon>
        <taxon>Pseudoduganella</taxon>
    </lineage>
</organism>